<name>A0A450UGH7_9GAMM</name>
<dbReference type="EMBL" id="CAADFF010000027">
    <property type="protein sequence ID" value="VFJ91634.1"/>
    <property type="molecule type" value="Genomic_DNA"/>
</dbReference>
<protein>
    <submittedName>
        <fullName evidence="1">Uncharacterized protein</fullName>
    </submittedName>
</protein>
<sequence length="193" mass="22743">MRWWRCFEEVRYYPVCGAPPMGSHAAQRELVKEFSDRYRIVDRIFVWRESAYVKEFGGDADHTWVTSHENQELSRREYGDYWYCWGEAYQKPDDGLVLSETANLDVARSISTPHDREDTAGIPKPYFLFGTCHQIVNRILYATKTRTRDPLTLSKDVARYNVSRSLFGTYGCKGQECLQDWERKTKELDEMLL</sequence>
<accession>A0A450UGH7</accession>
<dbReference type="AlphaFoldDB" id="A0A450UGH7"/>
<proteinExistence type="predicted"/>
<evidence type="ECO:0000313" key="1">
    <source>
        <dbReference type="EMBL" id="VFJ91634.1"/>
    </source>
</evidence>
<organism evidence="1">
    <name type="scientific">Candidatus Kentrum sp. LFY</name>
    <dbReference type="NCBI Taxonomy" id="2126342"/>
    <lineage>
        <taxon>Bacteria</taxon>
        <taxon>Pseudomonadati</taxon>
        <taxon>Pseudomonadota</taxon>
        <taxon>Gammaproteobacteria</taxon>
        <taxon>Candidatus Kentrum</taxon>
    </lineage>
</organism>
<gene>
    <name evidence="1" type="ORF">BECKLFY1418B_GA0070995_102712</name>
</gene>
<reference evidence="1" key="1">
    <citation type="submission" date="2019-02" db="EMBL/GenBank/DDBJ databases">
        <authorList>
            <person name="Gruber-Vodicka R. H."/>
            <person name="Seah K. B. B."/>
        </authorList>
    </citation>
    <scope>NUCLEOTIDE SEQUENCE</scope>
    <source>
        <strain evidence="1">BECK_M7</strain>
    </source>
</reference>